<evidence type="ECO:0000313" key="1">
    <source>
        <dbReference type="EMBL" id="MEJ8640206.1"/>
    </source>
</evidence>
<keyword evidence="2" id="KW-1185">Reference proteome</keyword>
<protein>
    <submittedName>
        <fullName evidence="1">Uncharacterized protein</fullName>
    </submittedName>
</protein>
<reference evidence="1" key="1">
    <citation type="submission" date="2024-03" db="EMBL/GenBank/DDBJ databases">
        <title>Novel Streptomyces species of biotechnological and ecological value are a feature of Machair soil.</title>
        <authorList>
            <person name="Prole J.R."/>
            <person name="Goodfellow M."/>
            <person name="Allenby N."/>
            <person name="Ward A.C."/>
        </authorList>
    </citation>
    <scope>NUCLEOTIDE SEQUENCE</scope>
    <source>
        <strain evidence="1">MS2.AVA.5</strain>
    </source>
</reference>
<organism evidence="1 2">
    <name type="scientific">Streptomyces achmelvichensis</name>
    <dbReference type="NCBI Taxonomy" id="3134111"/>
    <lineage>
        <taxon>Bacteria</taxon>
        <taxon>Bacillati</taxon>
        <taxon>Actinomycetota</taxon>
        <taxon>Actinomycetes</taxon>
        <taxon>Kitasatosporales</taxon>
        <taxon>Streptomycetaceae</taxon>
        <taxon>Streptomyces</taxon>
    </lineage>
</organism>
<proteinExistence type="predicted"/>
<dbReference type="Proteomes" id="UP001377168">
    <property type="component" value="Unassembled WGS sequence"/>
</dbReference>
<name>A0ACC6Q994_9ACTN</name>
<gene>
    <name evidence="1" type="ORF">WKI67_43780</name>
</gene>
<evidence type="ECO:0000313" key="2">
    <source>
        <dbReference type="Proteomes" id="UP001377168"/>
    </source>
</evidence>
<comment type="caution">
    <text evidence="1">The sequence shown here is derived from an EMBL/GenBank/DDBJ whole genome shotgun (WGS) entry which is preliminary data.</text>
</comment>
<sequence>MATGKAMRKDDAAAHSWKGAPKVRWPAAASADVELSGASGTSRASAREMNGQTRRVGSLPVSLSMAGTKAERGAPVNRSDTSPLPKARVTVADLKTTRKAGVDGVMLSVSGNERTASGSALNVAVDYSGFRAAYGGDWAARLQLVQLPVCAMTTPDKAECRSRRALVTKNDTEMWRLSAAVKLLPRPAATRLSGAAAASGATVLAVTAASGGSSGDFKATPLEASGSWSAGGSTGALSWNYPIKAPAVPGGLQPSVELGYNSQSVDGRTAASNNQPSWLGDGWAYEPGFIERRYKSCEADKTGGTNTTKAFDQCWYSNNATLSLGGKSTELVYDASKGWHPEADSGEKVEKLTGATNGDNDGEHWKVTTTDGTQYFFGLNRLPGWKDNGTASDDPVTNSAWTVPVFGNQTGEPCYNATFANGWCQQAWRWQSRLRRRRARQRNGVLLEHREE</sequence>
<accession>A0ACC6Q994</accession>
<dbReference type="EMBL" id="JBBKAJ010000039">
    <property type="protein sequence ID" value="MEJ8640206.1"/>
    <property type="molecule type" value="Genomic_DNA"/>
</dbReference>